<dbReference type="EMBL" id="CP000090">
    <property type="protein sequence ID" value="AAZ61753.1"/>
    <property type="molecule type" value="Genomic_DNA"/>
</dbReference>
<gene>
    <name evidence="2" type="ordered locus">Reut_A2391</name>
</gene>
<dbReference type="InterPro" id="IPR045384">
    <property type="entry name" value="DUF6527"/>
</dbReference>
<reference evidence="2" key="1">
    <citation type="submission" date="2005-08" db="EMBL/GenBank/DDBJ databases">
        <title>Complete sequence of Chromosome1 of Ralstonia eutropha JMP134.</title>
        <authorList>
            <person name="Copeland A."/>
            <person name="Lucas S."/>
            <person name="Lapidus A."/>
            <person name="Barry K."/>
            <person name="Detter J.C."/>
            <person name="Glavina T."/>
            <person name="Hammon N."/>
            <person name="Israni S."/>
            <person name="Pitluck S."/>
            <person name="Goltsman E."/>
            <person name="Martinez M."/>
            <person name="Schmutz J."/>
            <person name="Larimer F."/>
            <person name="Land M."/>
            <person name="Lykidis A."/>
            <person name="Richardson P."/>
        </authorList>
    </citation>
    <scope>NUCLEOTIDE SEQUENCE</scope>
    <source>
        <strain evidence="2">JMP134</strain>
    </source>
</reference>
<dbReference type="HOGENOM" id="CLU_1945163_0_0_4"/>
<dbReference type="KEGG" id="reu:Reut_A2391"/>
<sequence length="120" mass="13027">MAKAKIVRDSDGLFDGIKFNCPACLWSDGTPQAKVLPVSWLPPGETQESPHVAGKPHWGFNGDFENPTLTPSVLQWWGGEGTEVPKHVCHSFVTNGRIQFLGDCTHALAGQTVDLPAMED</sequence>
<dbReference type="AlphaFoldDB" id="Q46YN0"/>
<evidence type="ECO:0008006" key="3">
    <source>
        <dbReference type="Google" id="ProtNLM"/>
    </source>
</evidence>
<dbReference type="STRING" id="264198.Reut_A2391"/>
<dbReference type="eggNOG" id="ENOG5032ZJM">
    <property type="taxonomic scope" value="Bacteria"/>
</dbReference>
<evidence type="ECO:0000256" key="1">
    <source>
        <dbReference type="SAM" id="MobiDB-lite"/>
    </source>
</evidence>
<accession>Q46YN0</accession>
<protein>
    <recommendedName>
        <fullName evidence="3">Ammonia monooxygenase</fullName>
    </recommendedName>
</protein>
<dbReference type="OrthoDB" id="5196042at2"/>
<dbReference type="Pfam" id="PF20137">
    <property type="entry name" value="BubE"/>
    <property type="match status" value="1"/>
</dbReference>
<feature type="region of interest" description="Disordered" evidence="1">
    <location>
        <begin position="44"/>
        <end position="64"/>
    </location>
</feature>
<proteinExistence type="predicted"/>
<organism evidence="2">
    <name type="scientific">Cupriavidus pinatubonensis (strain JMP 134 / LMG 1197)</name>
    <name type="common">Cupriavidus necator (strain JMP 134)</name>
    <dbReference type="NCBI Taxonomy" id="264198"/>
    <lineage>
        <taxon>Bacteria</taxon>
        <taxon>Pseudomonadati</taxon>
        <taxon>Pseudomonadota</taxon>
        <taxon>Betaproteobacteria</taxon>
        <taxon>Burkholderiales</taxon>
        <taxon>Burkholderiaceae</taxon>
        <taxon>Cupriavidus</taxon>
    </lineage>
</organism>
<name>Q46YN0_CUPPJ</name>
<evidence type="ECO:0000313" key="2">
    <source>
        <dbReference type="EMBL" id="AAZ61753.1"/>
    </source>
</evidence>